<evidence type="ECO:0000256" key="3">
    <source>
        <dbReference type="ARBA" id="ARBA00010541"/>
    </source>
</evidence>
<keyword evidence="11" id="KW-0720">Serine protease</keyword>
<dbReference type="InterPro" id="IPR011782">
    <property type="entry name" value="Pept_S1C_Do"/>
</dbReference>
<proteinExistence type="inferred from homology"/>
<protein>
    <recommendedName>
        <fullName evidence="5">Probable periplasmic serine endoprotease DegP-like</fullName>
        <ecNumber evidence="4">3.4.21.107</ecNumber>
    </recommendedName>
    <alternativeName>
        <fullName evidence="13">Protease Do</fullName>
    </alternativeName>
</protein>
<evidence type="ECO:0000256" key="13">
    <source>
        <dbReference type="ARBA" id="ARBA00032850"/>
    </source>
</evidence>
<gene>
    <name evidence="15" type="ORF">HND93_04415</name>
</gene>
<evidence type="ECO:0000256" key="11">
    <source>
        <dbReference type="ARBA" id="ARBA00022825"/>
    </source>
</evidence>
<dbReference type="EC" id="3.4.21.107" evidence="4"/>
<dbReference type="CDD" id="cd10839">
    <property type="entry name" value="cpPDZ1_DegP-like"/>
    <property type="match status" value="1"/>
</dbReference>
<dbReference type="SUPFAM" id="SSF50156">
    <property type="entry name" value="PDZ domain-like"/>
    <property type="match status" value="2"/>
</dbReference>
<evidence type="ECO:0000313" key="15">
    <source>
        <dbReference type="EMBL" id="NYZ18945.1"/>
    </source>
</evidence>
<name>A0ABX2T3Q0_9PROT</name>
<comment type="similarity">
    <text evidence="3">Belongs to the peptidase S1C family.</text>
</comment>
<evidence type="ECO:0000313" key="16">
    <source>
        <dbReference type="Proteomes" id="UP000584642"/>
    </source>
</evidence>
<dbReference type="Pfam" id="PF13365">
    <property type="entry name" value="Trypsin_2"/>
    <property type="match status" value="1"/>
</dbReference>
<keyword evidence="16" id="KW-1185">Reference proteome</keyword>
<dbReference type="InterPro" id="IPR036034">
    <property type="entry name" value="PDZ_sf"/>
</dbReference>
<dbReference type="NCBIfam" id="TIGR02037">
    <property type="entry name" value="degP_htrA_DO"/>
    <property type="match status" value="1"/>
</dbReference>
<keyword evidence="6" id="KW-0645">Protease</keyword>
<reference evidence="15 16" key="1">
    <citation type="submission" date="2020-05" db="EMBL/GenBank/DDBJ databases">
        <title>Azospirillum oleiclasticum sp. nov, a nitrogen-fixing and heavy crude oil-emulsifying bacterium isolated from the crude oil of Yumen Oilfield.</title>
        <authorList>
            <person name="Wu D."/>
            <person name="Cai M."/>
            <person name="Zhang X."/>
        </authorList>
    </citation>
    <scope>NUCLEOTIDE SEQUENCE [LARGE SCALE GENOMIC DNA]</scope>
    <source>
        <strain evidence="15 16">ROY-1-1-2</strain>
    </source>
</reference>
<dbReference type="RefSeq" id="WP_180280640.1">
    <property type="nucleotide sequence ID" value="NZ_JABFDB010000001.1"/>
</dbReference>
<dbReference type="Gene3D" id="2.40.10.120">
    <property type="match status" value="1"/>
</dbReference>
<dbReference type="InterPro" id="IPR009003">
    <property type="entry name" value="Peptidase_S1_PA"/>
</dbReference>
<evidence type="ECO:0000256" key="7">
    <source>
        <dbReference type="ARBA" id="ARBA00022729"/>
    </source>
</evidence>
<dbReference type="PANTHER" id="PTHR22939">
    <property type="entry name" value="SERINE PROTEASE FAMILY S1C HTRA-RELATED"/>
    <property type="match status" value="1"/>
</dbReference>
<dbReference type="InterPro" id="IPR001478">
    <property type="entry name" value="PDZ"/>
</dbReference>
<keyword evidence="8" id="KW-0677">Repeat</keyword>
<feature type="domain" description="PDZ" evidence="14">
    <location>
        <begin position="294"/>
        <end position="390"/>
    </location>
</feature>
<dbReference type="Gene3D" id="2.30.42.60">
    <property type="match status" value="1"/>
</dbReference>
<dbReference type="EMBL" id="JABFDB010000001">
    <property type="protein sequence ID" value="NYZ18945.1"/>
    <property type="molecule type" value="Genomic_DNA"/>
</dbReference>
<comment type="catalytic activity">
    <reaction evidence="1">
        <text>Acts on substrates that are at least partially unfolded. The cleavage site P1 residue is normally between a pair of hydrophobic residues, such as Val-|-Val.</text>
        <dbReference type="EC" id="3.4.21.107"/>
    </reaction>
</comment>
<evidence type="ECO:0000256" key="2">
    <source>
        <dbReference type="ARBA" id="ARBA00004418"/>
    </source>
</evidence>
<dbReference type="PROSITE" id="PS50106">
    <property type="entry name" value="PDZ"/>
    <property type="match status" value="1"/>
</dbReference>
<dbReference type="Pfam" id="PF13180">
    <property type="entry name" value="PDZ_2"/>
    <property type="match status" value="1"/>
</dbReference>
<keyword evidence="12" id="KW-0346">Stress response</keyword>
<dbReference type="SMART" id="SM00228">
    <property type="entry name" value="PDZ"/>
    <property type="match status" value="2"/>
</dbReference>
<evidence type="ECO:0000256" key="6">
    <source>
        <dbReference type="ARBA" id="ARBA00022670"/>
    </source>
</evidence>
<evidence type="ECO:0000256" key="9">
    <source>
        <dbReference type="ARBA" id="ARBA00022764"/>
    </source>
</evidence>
<dbReference type="PRINTS" id="PR00834">
    <property type="entry name" value="PROTEASES2C"/>
</dbReference>
<dbReference type="InterPro" id="IPR001940">
    <property type="entry name" value="Peptidase_S1C"/>
</dbReference>
<evidence type="ECO:0000256" key="8">
    <source>
        <dbReference type="ARBA" id="ARBA00022737"/>
    </source>
</evidence>
<accession>A0ABX2T3Q0</accession>
<dbReference type="Gene3D" id="2.30.42.10">
    <property type="match status" value="1"/>
</dbReference>
<dbReference type="Proteomes" id="UP000584642">
    <property type="component" value="Unassembled WGS sequence"/>
</dbReference>
<evidence type="ECO:0000256" key="10">
    <source>
        <dbReference type="ARBA" id="ARBA00022801"/>
    </source>
</evidence>
<evidence type="ECO:0000256" key="4">
    <source>
        <dbReference type="ARBA" id="ARBA00013035"/>
    </source>
</evidence>
<keyword evidence="10" id="KW-0378">Hydrolase</keyword>
<evidence type="ECO:0000259" key="14">
    <source>
        <dbReference type="PROSITE" id="PS50106"/>
    </source>
</evidence>
<evidence type="ECO:0000256" key="12">
    <source>
        <dbReference type="ARBA" id="ARBA00023016"/>
    </source>
</evidence>
<sequence>MTETTQPTPARRRLRNTVAALMLGTTVLTGTALVAGSPASFAATSVTEPANANTAAQLPGSFAPLVRKVQPAVVTIMAAQGGGHAERTAEAERGAPDLPFPPGSPFEEFFRRFQDQLAPQQRPEPRGERGGVSLGSGFIIDAGGYVVTNNHVVDGAREVTVTLDDGTRLPAQVVGHDEKTDLALLKVSSDTPLPYLAFGDSDKAAVGDWVLAVGNPFGLGGTVTTGIVSARGRNINAGPYDDFIQTDAAINRGNSGGPMFNAAGEVIGINTAIFSPSGGSVGIGFAIPSNLAKSVVAQLRDHGHVERGWLGVAVQQVTPELAAGLGRDKAEGALVAQVTPGSPADKAGLHQGDLILGFDGKPVHSMRDLTLRVAETKSGESVPVQVLRDGSERTVTVEIGRLKEERVASAGGHRGESASATTVNGLALAPLTAAARERLGIGAEVKGVVVTRVDGDAPIQPGDVIEKVGDAAVSSPAEVSKHVQEAEKAGRKAVLLLVNRDGADTFVALPLRAA</sequence>
<comment type="subcellular location">
    <subcellularLocation>
        <location evidence="2">Periplasm</location>
    </subcellularLocation>
</comment>
<keyword evidence="7" id="KW-0732">Signal</keyword>
<dbReference type="PANTHER" id="PTHR22939:SF130">
    <property type="entry name" value="PERIPLASMIC SERINE ENDOPROTEASE DEGP-LIKE-RELATED"/>
    <property type="match status" value="1"/>
</dbReference>
<keyword evidence="9" id="KW-0574">Periplasm</keyword>
<dbReference type="SUPFAM" id="SSF50494">
    <property type="entry name" value="Trypsin-like serine proteases"/>
    <property type="match status" value="1"/>
</dbReference>
<evidence type="ECO:0000256" key="5">
    <source>
        <dbReference type="ARBA" id="ARBA00013958"/>
    </source>
</evidence>
<organism evidence="15 16">
    <name type="scientific">Azospirillum oleiclasticum</name>
    <dbReference type="NCBI Taxonomy" id="2735135"/>
    <lineage>
        <taxon>Bacteria</taxon>
        <taxon>Pseudomonadati</taxon>
        <taxon>Pseudomonadota</taxon>
        <taxon>Alphaproteobacteria</taxon>
        <taxon>Rhodospirillales</taxon>
        <taxon>Azospirillaceae</taxon>
        <taxon>Azospirillum</taxon>
    </lineage>
</organism>
<comment type="caution">
    <text evidence="15">The sequence shown here is derived from an EMBL/GenBank/DDBJ whole genome shotgun (WGS) entry which is preliminary data.</text>
</comment>
<evidence type="ECO:0000256" key="1">
    <source>
        <dbReference type="ARBA" id="ARBA00001772"/>
    </source>
</evidence>